<proteinExistence type="predicted"/>
<organism evidence="2 3">
    <name type="scientific">Rubripirellula lacrimiformis</name>
    <dbReference type="NCBI Taxonomy" id="1930273"/>
    <lineage>
        <taxon>Bacteria</taxon>
        <taxon>Pseudomonadati</taxon>
        <taxon>Planctomycetota</taxon>
        <taxon>Planctomycetia</taxon>
        <taxon>Pirellulales</taxon>
        <taxon>Pirellulaceae</taxon>
        <taxon>Rubripirellula</taxon>
    </lineage>
</organism>
<reference evidence="2 3" key="1">
    <citation type="submission" date="2019-02" db="EMBL/GenBank/DDBJ databases">
        <title>Deep-cultivation of Planctomycetes and their phenomic and genomic characterization uncovers novel biology.</title>
        <authorList>
            <person name="Wiegand S."/>
            <person name="Jogler M."/>
            <person name="Boedeker C."/>
            <person name="Pinto D."/>
            <person name="Vollmers J."/>
            <person name="Rivas-Marin E."/>
            <person name="Kohn T."/>
            <person name="Peeters S.H."/>
            <person name="Heuer A."/>
            <person name="Rast P."/>
            <person name="Oberbeckmann S."/>
            <person name="Bunk B."/>
            <person name="Jeske O."/>
            <person name="Meyerdierks A."/>
            <person name="Storesund J.E."/>
            <person name="Kallscheuer N."/>
            <person name="Luecker S."/>
            <person name="Lage O.M."/>
            <person name="Pohl T."/>
            <person name="Merkel B.J."/>
            <person name="Hornburger P."/>
            <person name="Mueller R.-W."/>
            <person name="Bruemmer F."/>
            <person name="Labrenz M."/>
            <person name="Spormann A.M."/>
            <person name="Op den Camp H."/>
            <person name="Overmann J."/>
            <person name="Amann R."/>
            <person name="Jetten M.S.M."/>
            <person name="Mascher T."/>
            <person name="Medema M.H."/>
            <person name="Devos D.P."/>
            <person name="Kaster A.-K."/>
            <person name="Ovreas L."/>
            <person name="Rohde M."/>
            <person name="Galperin M.Y."/>
            <person name="Jogler C."/>
        </authorList>
    </citation>
    <scope>NUCLEOTIDE SEQUENCE [LARGE SCALE GENOMIC DNA]</scope>
    <source>
        <strain evidence="2 3">K22_7</strain>
    </source>
</reference>
<dbReference type="Proteomes" id="UP000318538">
    <property type="component" value="Chromosome"/>
</dbReference>
<evidence type="ECO:0000256" key="1">
    <source>
        <dbReference type="SAM" id="Phobius"/>
    </source>
</evidence>
<gene>
    <name evidence="2" type="ORF">K227x_28640</name>
</gene>
<feature type="transmembrane region" description="Helical" evidence="1">
    <location>
        <begin position="49"/>
        <end position="69"/>
    </location>
</feature>
<protein>
    <submittedName>
        <fullName evidence="2">Uncharacterized protein</fullName>
    </submittedName>
</protein>
<dbReference type="KEGG" id="rlc:K227x_28640"/>
<accession>A0A517NBG5</accession>
<keyword evidence="3" id="KW-1185">Reference proteome</keyword>
<sequence length="93" mass="9588">MTIETLQSNQLLEGLRNKLEGMSSCAMASPPSRSAHGCLIVGRSSRCRIVAVLVVAVLVVAVLVVAVLVGGGMHDVRLSITADSGVYRGGLGL</sequence>
<keyword evidence="1" id="KW-0472">Membrane</keyword>
<dbReference type="AlphaFoldDB" id="A0A517NBG5"/>
<keyword evidence="1" id="KW-0812">Transmembrane</keyword>
<keyword evidence="1" id="KW-1133">Transmembrane helix</keyword>
<dbReference type="EMBL" id="CP036525">
    <property type="protein sequence ID" value="QDT04473.1"/>
    <property type="molecule type" value="Genomic_DNA"/>
</dbReference>
<evidence type="ECO:0000313" key="2">
    <source>
        <dbReference type="EMBL" id="QDT04473.1"/>
    </source>
</evidence>
<name>A0A517NBG5_9BACT</name>
<evidence type="ECO:0000313" key="3">
    <source>
        <dbReference type="Proteomes" id="UP000318538"/>
    </source>
</evidence>